<dbReference type="AlphaFoldDB" id="A0A4R0RFW3"/>
<sequence>MSDEAIRAERKAFHDRTTRIIRDAKAIFTNNPQSYGFVYLARAETITTTANSPKAAVSQALEALGSVVVPLLTTLASGHRADSSAQLHLDNDTRKCQQDIIDLFAMMPTNP</sequence>
<organism evidence="1 2">
    <name type="scientific">Steccherinum ochraceum</name>
    <dbReference type="NCBI Taxonomy" id="92696"/>
    <lineage>
        <taxon>Eukaryota</taxon>
        <taxon>Fungi</taxon>
        <taxon>Dikarya</taxon>
        <taxon>Basidiomycota</taxon>
        <taxon>Agaricomycotina</taxon>
        <taxon>Agaricomycetes</taxon>
        <taxon>Polyporales</taxon>
        <taxon>Steccherinaceae</taxon>
        <taxon>Steccherinum</taxon>
    </lineage>
</organism>
<name>A0A4R0RFW3_9APHY</name>
<comment type="caution">
    <text evidence="1">The sequence shown here is derived from an EMBL/GenBank/DDBJ whole genome shotgun (WGS) entry which is preliminary data.</text>
</comment>
<evidence type="ECO:0000313" key="2">
    <source>
        <dbReference type="Proteomes" id="UP000292702"/>
    </source>
</evidence>
<protein>
    <submittedName>
        <fullName evidence="1">Uncharacterized protein</fullName>
    </submittedName>
</protein>
<dbReference type="Proteomes" id="UP000292702">
    <property type="component" value="Unassembled WGS sequence"/>
</dbReference>
<gene>
    <name evidence="1" type="ORF">EIP91_000369</name>
</gene>
<keyword evidence="2" id="KW-1185">Reference proteome</keyword>
<evidence type="ECO:0000313" key="1">
    <source>
        <dbReference type="EMBL" id="TCD67240.1"/>
    </source>
</evidence>
<accession>A0A4R0RFW3</accession>
<reference evidence="1 2" key="1">
    <citation type="submission" date="2018-11" db="EMBL/GenBank/DDBJ databases">
        <title>Genome assembly of Steccherinum ochraceum LE-BIN_3174, the white-rot fungus of the Steccherinaceae family (The Residual Polyporoid clade, Polyporales, Basidiomycota).</title>
        <authorList>
            <person name="Fedorova T.V."/>
            <person name="Glazunova O.A."/>
            <person name="Landesman E.O."/>
            <person name="Moiseenko K.V."/>
            <person name="Psurtseva N.V."/>
            <person name="Savinova O.S."/>
            <person name="Shakhova N.V."/>
            <person name="Tyazhelova T.V."/>
            <person name="Vasina D.V."/>
        </authorList>
    </citation>
    <scope>NUCLEOTIDE SEQUENCE [LARGE SCALE GENOMIC DNA]</scope>
    <source>
        <strain evidence="1 2">LE-BIN_3174</strain>
    </source>
</reference>
<proteinExistence type="predicted"/>
<dbReference type="EMBL" id="RWJN01000105">
    <property type="protein sequence ID" value="TCD67240.1"/>
    <property type="molecule type" value="Genomic_DNA"/>
</dbReference>